<dbReference type="InterPro" id="IPR004358">
    <property type="entry name" value="Sig_transdc_His_kin-like_C"/>
</dbReference>
<reference evidence="14 15" key="1">
    <citation type="journal article" date="2014" name="Nature">
        <title>An environmental bacterial taxon with a large and distinct metabolic repertoire.</title>
        <authorList>
            <person name="Wilson M.C."/>
            <person name="Mori T."/>
            <person name="Ruckert C."/>
            <person name="Uria A.R."/>
            <person name="Helf M.J."/>
            <person name="Takada K."/>
            <person name="Gernert C."/>
            <person name="Steffens U.A."/>
            <person name="Heycke N."/>
            <person name="Schmitt S."/>
            <person name="Rinke C."/>
            <person name="Helfrich E.J."/>
            <person name="Brachmann A.O."/>
            <person name="Gurgui C."/>
            <person name="Wakimoto T."/>
            <person name="Kracht M."/>
            <person name="Crusemann M."/>
            <person name="Hentschel U."/>
            <person name="Abe I."/>
            <person name="Matsunaga S."/>
            <person name="Kalinowski J."/>
            <person name="Takeyama H."/>
            <person name="Piel J."/>
        </authorList>
    </citation>
    <scope>NUCLEOTIDE SEQUENCE [LARGE SCALE GENOMIC DNA]</scope>
    <source>
        <strain evidence="15">TSY1</strain>
    </source>
</reference>
<feature type="domain" description="Histidine kinase" evidence="12">
    <location>
        <begin position="142"/>
        <end position="353"/>
    </location>
</feature>
<dbReference type="PRINTS" id="PR00344">
    <property type="entry name" value="BCTRLSENSOR"/>
</dbReference>
<evidence type="ECO:0000313" key="15">
    <source>
        <dbReference type="Proteomes" id="UP000019141"/>
    </source>
</evidence>
<dbReference type="Pfam" id="PF00672">
    <property type="entry name" value="HAMP"/>
    <property type="match status" value="1"/>
</dbReference>
<dbReference type="AlphaFoldDB" id="W4LQN6"/>
<comment type="subcellular location">
    <subcellularLocation>
        <location evidence="2">Membrane</location>
    </subcellularLocation>
</comment>
<dbReference type="InterPro" id="IPR005467">
    <property type="entry name" value="His_kinase_dom"/>
</dbReference>
<dbReference type="InterPro" id="IPR003661">
    <property type="entry name" value="HisK_dim/P_dom"/>
</dbReference>
<dbReference type="FunFam" id="1.10.287.130:FF:000001">
    <property type="entry name" value="Two-component sensor histidine kinase"/>
    <property type="match status" value="1"/>
</dbReference>
<evidence type="ECO:0000256" key="4">
    <source>
        <dbReference type="ARBA" id="ARBA00022553"/>
    </source>
</evidence>
<evidence type="ECO:0000256" key="8">
    <source>
        <dbReference type="ARBA" id="ARBA00022989"/>
    </source>
</evidence>
<dbReference type="SUPFAM" id="SSF55874">
    <property type="entry name" value="ATPase domain of HSP90 chaperone/DNA topoisomerase II/histidine kinase"/>
    <property type="match status" value="1"/>
</dbReference>
<dbReference type="SMART" id="SM00387">
    <property type="entry name" value="HATPase_c"/>
    <property type="match status" value="1"/>
</dbReference>
<protein>
    <recommendedName>
        <fullName evidence="3">histidine kinase</fullName>
        <ecNumber evidence="3">2.7.13.3</ecNumber>
    </recommendedName>
</protein>
<keyword evidence="5" id="KW-0808">Transferase</keyword>
<evidence type="ECO:0000256" key="7">
    <source>
        <dbReference type="ARBA" id="ARBA00022777"/>
    </source>
</evidence>
<keyword evidence="15" id="KW-1185">Reference proteome</keyword>
<evidence type="ECO:0000256" key="5">
    <source>
        <dbReference type="ARBA" id="ARBA00022679"/>
    </source>
</evidence>
<dbReference type="InterPro" id="IPR036890">
    <property type="entry name" value="HATPase_C_sf"/>
</dbReference>
<dbReference type="PROSITE" id="PS50885">
    <property type="entry name" value="HAMP"/>
    <property type="match status" value="1"/>
</dbReference>
<dbReference type="Pfam" id="PF00512">
    <property type="entry name" value="HisKA"/>
    <property type="match status" value="1"/>
</dbReference>
<gene>
    <name evidence="14" type="ORF">ETSY1_12105</name>
</gene>
<accession>W4LQN6</accession>
<dbReference type="InterPro" id="IPR003594">
    <property type="entry name" value="HATPase_dom"/>
</dbReference>
<dbReference type="CDD" id="cd06225">
    <property type="entry name" value="HAMP"/>
    <property type="match status" value="1"/>
</dbReference>
<evidence type="ECO:0000259" key="13">
    <source>
        <dbReference type="PROSITE" id="PS50885"/>
    </source>
</evidence>
<dbReference type="FunFam" id="3.30.565.10:FF:000006">
    <property type="entry name" value="Sensor histidine kinase WalK"/>
    <property type="match status" value="1"/>
</dbReference>
<name>W4LQN6_ENTF1</name>
<dbReference type="Gene3D" id="3.30.565.10">
    <property type="entry name" value="Histidine kinase-like ATPase, C-terminal domain"/>
    <property type="match status" value="1"/>
</dbReference>
<dbReference type="PANTHER" id="PTHR45436:SF5">
    <property type="entry name" value="SENSOR HISTIDINE KINASE TRCS"/>
    <property type="match status" value="1"/>
</dbReference>
<dbReference type="EMBL" id="AZHW01000368">
    <property type="protein sequence ID" value="ETX00195.1"/>
    <property type="molecule type" value="Genomic_DNA"/>
</dbReference>
<keyword evidence="9" id="KW-0902">Two-component regulatory system</keyword>
<feature type="transmembrane region" description="Helical" evidence="11">
    <location>
        <begin position="12"/>
        <end position="33"/>
    </location>
</feature>
<dbReference type="InterPro" id="IPR050428">
    <property type="entry name" value="TCS_sensor_his_kinase"/>
</dbReference>
<proteinExistence type="predicted"/>
<dbReference type="Proteomes" id="UP000019141">
    <property type="component" value="Unassembled WGS sequence"/>
</dbReference>
<dbReference type="PROSITE" id="PS50109">
    <property type="entry name" value="HIS_KIN"/>
    <property type="match status" value="1"/>
</dbReference>
<dbReference type="SUPFAM" id="SSF47384">
    <property type="entry name" value="Homodimeric domain of signal transducing histidine kinase"/>
    <property type="match status" value="1"/>
</dbReference>
<keyword evidence="7" id="KW-0418">Kinase</keyword>
<dbReference type="CDD" id="cd00075">
    <property type="entry name" value="HATPase"/>
    <property type="match status" value="1"/>
</dbReference>
<keyword evidence="4" id="KW-0597">Phosphoprotein</keyword>
<organism evidence="14 15">
    <name type="scientific">Entotheonella factor</name>
    <dbReference type="NCBI Taxonomy" id="1429438"/>
    <lineage>
        <taxon>Bacteria</taxon>
        <taxon>Pseudomonadati</taxon>
        <taxon>Nitrospinota/Tectimicrobiota group</taxon>
        <taxon>Candidatus Tectimicrobiota</taxon>
        <taxon>Candidatus Entotheonellia</taxon>
        <taxon>Candidatus Entotheonellales</taxon>
        <taxon>Candidatus Entotheonellaceae</taxon>
        <taxon>Candidatus Entotheonella</taxon>
    </lineage>
</organism>
<dbReference type="SUPFAM" id="SSF158472">
    <property type="entry name" value="HAMP domain-like"/>
    <property type="match status" value="1"/>
</dbReference>
<evidence type="ECO:0000313" key="14">
    <source>
        <dbReference type="EMBL" id="ETX00195.1"/>
    </source>
</evidence>
<evidence type="ECO:0000256" key="2">
    <source>
        <dbReference type="ARBA" id="ARBA00004370"/>
    </source>
</evidence>
<keyword evidence="6 11" id="KW-0812">Transmembrane</keyword>
<evidence type="ECO:0000259" key="12">
    <source>
        <dbReference type="PROSITE" id="PS50109"/>
    </source>
</evidence>
<evidence type="ECO:0000256" key="6">
    <source>
        <dbReference type="ARBA" id="ARBA00022692"/>
    </source>
</evidence>
<dbReference type="Gene3D" id="6.10.340.10">
    <property type="match status" value="1"/>
</dbReference>
<evidence type="ECO:0000256" key="1">
    <source>
        <dbReference type="ARBA" id="ARBA00000085"/>
    </source>
</evidence>
<evidence type="ECO:0000256" key="11">
    <source>
        <dbReference type="SAM" id="Phobius"/>
    </source>
</evidence>
<dbReference type="CDD" id="cd00082">
    <property type="entry name" value="HisKA"/>
    <property type="match status" value="1"/>
</dbReference>
<evidence type="ECO:0000256" key="3">
    <source>
        <dbReference type="ARBA" id="ARBA00012438"/>
    </source>
</evidence>
<dbReference type="EC" id="2.7.13.3" evidence="3"/>
<evidence type="ECO:0000256" key="9">
    <source>
        <dbReference type="ARBA" id="ARBA00023012"/>
    </source>
</evidence>
<dbReference type="GO" id="GO:0000155">
    <property type="term" value="F:phosphorelay sensor kinase activity"/>
    <property type="evidence" value="ECO:0007669"/>
    <property type="project" value="InterPro"/>
</dbReference>
<dbReference type="Gene3D" id="1.10.287.130">
    <property type="match status" value="1"/>
</dbReference>
<comment type="catalytic activity">
    <reaction evidence="1">
        <text>ATP + protein L-histidine = ADP + protein N-phospho-L-histidine.</text>
        <dbReference type="EC" id="2.7.13.3"/>
    </reaction>
</comment>
<dbReference type="Pfam" id="PF02518">
    <property type="entry name" value="HATPase_c"/>
    <property type="match status" value="1"/>
</dbReference>
<evidence type="ECO:0000256" key="10">
    <source>
        <dbReference type="ARBA" id="ARBA00023136"/>
    </source>
</evidence>
<feature type="transmembrane region" description="Helical" evidence="11">
    <location>
        <begin position="61"/>
        <end position="81"/>
    </location>
</feature>
<keyword evidence="10 11" id="KW-0472">Membrane</keyword>
<dbReference type="PANTHER" id="PTHR45436">
    <property type="entry name" value="SENSOR HISTIDINE KINASE YKOH"/>
    <property type="match status" value="1"/>
</dbReference>
<dbReference type="GO" id="GO:0005886">
    <property type="term" value="C:plasma membrane"/>
    <property type="evidence" value="ECO:0007669"/>
    <property type="project" value="TreeGrafter"/>
</dbReference>
<keyword evidence="8 11" id="KW-1133">Transmembrane helix</keyword>
<sequence length="353" mass="39537">MRHHLLWKLFAINLLVIGVTIVVIWLSIDYLAADYMSVLMEKYNVPHNMTHQMFLDAVHRYLLWASLLALVCSLGCSFFLTRQVLRPLSQMTAITAQLAAGQYTERVKITTQDEVGQLGEAFNHMADSLERIEQLRRRLVSDVAHELRTPLTNVRGYLEALRDGVVEPSTETFEVLHEETLRLVKLVEALLQLTKAEAAQMTLDLREVAVRDLIDQTLALFQASFEAKGIKVTSYVAADIETIWADVDKVSQALHNLLQNALQYASPGGVVNLSVRRQAGWLWTVSNSGEIIPEGDLNLIFERFYRGEKSRSREHGGAGIGLAIVKELVQAHRGQVGAASADGITHVWFRLPA</sequence>
<dbReference type="HOGENOM" id="CLU_000445_89_3_7"/>
<dbReference type="InterPro" id="IPR003660">
    <property type="entry name" value="HAMP_dom"/>
</dbReference>
<feature type="domain" description="HAMP" evidence="13">
    <location>
        <begin position="82"/>
        <end position="134"/>
    </location>
</feature>
<comment type="caution">
    <text evidence="14">The sequence shown here is derived from an EMBL/GenBank/DDBJ whole genome shotgun (WGS) entry which is preliminary data.</text>
</comment>
<dbReference type="InterPro" id="IPR036097">
    <property type="entry name" value="HisK_dim/P_sf"/>
</dbReference>
<dbReference type="SMART" id="SM00388">
    <property type="entry name" value="HisKA"/>
    <property type="match status" value="1"/>
</dbReference>
<dbReference type="SMART" id="SM00304">
    <property type="entry name" value="HAMP"/>
    <property type="match status" value="1"/>
</dbReference>